<sequence>MGGVGRAAAAAFAREQYRTVVLYRHSSEEDLATVKALLPDEPIFIQCDIRDAQETARTIDTVLSSTGRIDVAVHTAVDPIMREKLLMMDAAGFRSQFETGFFGAFNLFRPIAAIMKQQKSGTLIGITSSAIESSSTAARMGAYTVGKIALRGLLRELHRELSPAGIRVLAIAPDLMHTRLNADLPEKFFETVVGHAGGRALMTPEEVAGAIAALCADAAIPSGMSYLVSSGTMAPL</sequence>
<proteinExistence type="inferred from homology"/>
<dbReference type="AlphaFoldDB" id="A0A1F6DUD6"/>
<dbReference type="PANTHER" id="PTHR43669:SF3">
    <property type="entry name" value="ALCOHOL DEHYDROGENASE, PUTATIVE (AFU_ORTHOLOGUE AFUA_3G03445)-RELATED"/>
    <property type="match status" value="1"/>
</dbReference>
<dbReference type="PRINTS" id="PR00081">
    <property type="entry name" value="GDHRDH"/>
</dbReference>
<comment type="similarity">
    <text evidence="1">Belongs to the short-chain dehydrogenases/reductases (SDR) family.</text>
</comment>
<evidence type="ECO:0000313" key="3">
    <source>
        <dbReference type="EMBL" id="OGG64622.1"/>
    </source>
</evidence>
<keyword evidence="2" id="KW-0560">Oxidoreductase</keyword>
<dbReference type="InterPro" id="IPR002347">
    <property type="entry name" value="SDR_fam"/>
</dbReference>
<reference evidence="3 4" key="1">
    <citation type="journal article" date="2016" name="Nat. Commun.">
        <title>Thousands of microbial genomes shed light on interconnected biogeochemical processes in an aquifer system.</title>
        <authorList>
            <person name="Anantharaman K."/>
            <person name="Brown C.T."/>
            <person name="Hug L.A."/>
            <person name="Sharon I."/>
            <person name="Castelle C.J."/>
            <person name="Probst A.J."/>
            <person name="Thomas B.C."/>
            <person name="Singh A."/>
            <person name="Wilkins M.J."/>
            <person name="Karaoz U."/>
            <person name="Brodie E.L."/>
            <person name="Williams K.H."/>
            <person name="Hubbard S.S."/>
            <person name="Banfield J.F."/>
        </authorList>
    </citation>
    <scope>NUCLEOTIDE SEQUENCE [LARGE SCALE GENOMIC DNA]</scope>
</reference>
<dbReference type="InterPro" id="IPR036291">
    <property type="entry name" value="NAD(P)-bd_dom_sf"/>
</dbReference>
<dbReference type="Pfam" id="PF13561">
    <property type="entry name" value="adh_short_C2"/>
    <property type="match status" value="1"/>
</dbReference>
<accession>A0A1F6DUD6</accession>
<dbReference type="PANTHER" id="PTHR43669">
    <property type="entry name" value="5-KETO-D-GLUCONATE 5-REDUCTASE"/>
    <property type="match status" value="1"/>
</dbReference>
<dbReference type="GO" id="GO:0016491">
    <property type="term" value="F:oxidoreductase activity"/>
    <property type="evidence" value="ECO:0007669"/>
    <property type="project" value="UniProtKB-KW"/>
</dbReference>
<dbReference type="CDD" id="cd05233">
    <property type="entry name" value="SDR_c"/>
    <property type="match status" value="1"/>
</dbReference>
<dbReference type="SUPFAM" id="SSF51735">
    <property type="entry name" value="NAD(P)-binding Rossmann-fold domains"/>
    <property type="match status" value="1"/>
</dbReference>
<dbReference type="InterPro" id="IPR020904">
    <property type="entry name" value="Sc_DH/Rdtase_CS"/>
</dbReference>
<evidence type="ECO:0000256" key="2">
    <source>
        <dbReference type="ARBA" id="ARBA00023002"/>
    </source>
</evidence>
<protein>
    <recommendedName>
        <fullName evidence="5">Short-chain dehydrogenase</fullName>
    </recommendedName>
</protein>
<name>A0A1F6DUD6_9BACT</name>
<gene>
    <name evidence="3" type="ORF">A3C94_00895</name>
</gene>
<dbReference type="EMBL" id="MFLJ01000016">
    <property type="protein sequence ID" value="OGG64622.1"/>
    <property type="molecule type" value="Genomic_DNA"/>
</dbReference>
<organism evidence="3 4">
    <name type="scientific">Candidatus Kaiserbacteria bacterium RIFCSPHIGHO2_02_FULL_55_17</name>
    <dbReference type="NCBI Taxonomy" id="1798496"/>
    <lineage>
        <taxon>Bacteria</taxon>
        <taxon>Candidatus Kaiseribacteriota</taxon>
    </lineage>
</organism>
<dbReference type="PROSITE" id="PS00061">
    <property type="entry name" value="ADH_SHORT"/>
    <property type="match status" value="1"/>
</dbReference>
<dbReference type="Proteomes" id="UP000177232">
    <property type="component" value="Unassembled WGS sequence"/>
</dbReference>
<dbReference type="Gene3D" id="3.40.50.720">
    <property type="entry name" value="NAD(P)-binding Rossmann-like Domain"/>
    <property type="match status" value="1"/>
</dbReference>
<evidence type="ECO:0000313" key="4">
    <source>
        <dbReference type="Proteomes" id="UP000177232"/>
    </source>
</evidence>
<evidence type="ECO:0008006" key="5">
    <source>
        <dbReference type="Google" id="ProtNLM"/>
    </source>
</evidence>
<comment type="caution">
    <text evidence="3">The sequence shown here is derived from an EMBL/GenBank/DDBJ whole genome shotgun (WGS) entry which is preliminary data.</text>
</comment>
<dbReference type="STRING" id="1798496.A3C94_00895"/>
<evidence type="ECO:0000256" key="1">
    <source>
        <dbReference type="ARBA" id="ARBA00006484"/>
    </source>
</evidence>